<dbReference type="EMBL" id="JACNJH010000089">
    <property type="protein sequence ID" value="MBC8360428.1"/>
    <property type="molecule type" value="Genomic_DNA"/>
</dbReference>
<accession>A0A8J6TLA7</accession>
<dbReference type="PANTHER" id="PTHR33653:SF1">
    <property type="entry name" value="RIBONUCLEASE VAPC2"/>
    <property type="match status" value="1"/>
</dbReference>
<name>A0A8J6TLA7_9BACT</name>
<keyword evidence="6" id="KW-0460">Magnesium</keyword>
<dbReference type="InterPro" id="IPR002716">
    <property type="entry name" value="PIN_dom"/>
</dbReference>
<dbReference type="Pfam" id="PF01850">
    <property type="entry name" value="PIN"/>
    <property type="match status" value="1"/>
</dbReference>
<dbReference type="PANTHER" id="PTHR33653">
    <property type="entry name" value="RIBONUCLEASE VAPC2"/>
    <property type="match status" value="1"/>
</dbReference>
<keyword evidence="4" id="KW-0479">Metal-binding</keyword>
<dbReference type="AlphaFoldDB" id="A0A8J6TLA7"/>
<evidence type="ECO:0000256" key="6">
    <source>
        <dbReference type="ARBA" id="ARBA00022842"/>
    </source>
</evidence>
<evidence type="ECO:0000256" key="3">
    <source>
        <dbReference type="ARBA" id="ARBA00022722"/>
    </source>
</evidence>
<evidence type="ECO:0000256" key="5">
    <source>
        <dbReference type="ARBA" id="ARBA00022801"/>
    </source>
</evidence>
<dbReference type="Gene3D" id="3.40.50.1010">
    <property type="entry name" value="5'-nuclease"/>
    <property type="match status" value="1"/>
</dbReference>
<proteinExistence type="inferred from homology"/>
<evidence type="ECO:0000256" key="1">
    <source>
        <dbReference type="ARBA" id="ARBA00001946"/>
    </source>
</evidence>
<keyword evidence="2" id="KW-1277">Toxin-antitoxin system</keyword>
<comment type="caution">
    <text evidence="9">The sequence shown here is derived from an EMBL/GenBank/DDBJ whole genome shotgun (WGS) entry which is preliminary data.</text>
</comment>
<dbReference type="GO" id="GO:0016787">
    <property type="term" value="F:hydrolase activity"/>
    <property type="evidence" value="ECO:0007669"/>
    <property type="project" value="UniProtKB-KW"/>
</dbReference>
<evidence type="ECO:0000256" key="7">
    <source>
        <dbReference type="ARBA" id="ARBA00038093"/>
    </source>
</evidence>
<organism evidence="9 10">
    <name type="scientific">Candidatus Desulfatibia profunda</name>
    <dbReference type="NCBI Taxonomy" id="2841695"/>
    <lineage>
        <taxon>Bacteria</taxon>
        <taxon>Pseudomonadati</taxon>
        <taxon>Thermodesulfobacteriota</taxon>
        <taxon>Desulfobacteria</taxon>
        <taxon>Desulfobacterales</taxon>
        <taxon>Desulfobacterales incertae sedis</taxon>
        <taxon>Candidatus Desulfatibia</taxon>
    </lineage>
</organism>
<evidence type="ECO:0000313" key="10">
    <source>
        <dbReference type="Proteomes" id="UP000603434"/>
    </source>
</evidence>
<feature type="domain" description="PIN" evidence="8">
    <location>
        <begin position="4"/>
        <end position="122"/>
    </location>
</feature>
<comment type="similarity">
    <text evidence="7">Belongs to the PINc/VapC protein family.</text>
</comment>
<comment type="cofactor">
    <cofactor evidence="1">
        <name>Mg(2+)</name>
        <dbReference type="ChEBI" id="CHEBI:18420"/>
    </cofactor>
</comment>
<dbReference type="GO" id="GO:0046872">
    <property type="term" value="F:metal ion binding"/>
    <property type="evidence" value="ECO:0007669"/>
    <property type="project" value="UniProtKB-KW"/>
</dbReference>
<keyword evidence="5" id="KW-0378">Hydrolase</keyword>
<dbReference type="CDD" id="cd18753">
    <property type="entry name" value="PIN_VapC4-5_FitB-like"/>
    <property type="match status" value="1"/>
</dbReference>
<gene>
    <name evidence="9" type="ORF">H8E23_03375</name>
</gene>
<dbReference type="GO" id="GO:0004518">
    <property type="term" value="F:nuclease activity"/>
    <property type="evidence" value="ECO:0007669"/>
    <property type="project" value="UniProtKB-KW"/>
</dbReference>
<dbReference type="InterPro" id="IPR029060">
    <property type="entry name" value="PIN-like_dom_sf"/>
</dbReference>
<evidence type="ECO:0000256" key="2">
    <source>
        <dbReference type="ARBA" id="ARBA00022649"/>
    </source>
</evidence>
<dbReference type="InterPro" id="IPR050556">
    <property type="entry name" value="Type_II_TA_system_RNase"/>
</dbReference>
<evidence type="ECO:0000259" key="8">
    <source>
        <dbReference type="Pfam" id="PF01850"/>
    </source>
</evidence>
<reference evidence="9 10" key="1">
    <citation type="submission" date="2020-08" db="EMBL/GenBank/DDBJ databases">
        <title>Bridging the membrane lipid divide: bacteria of the FCB group superphylum have the potential to synthesize archaeal ether lipids.</title>
        <authorList>
            <person name="Villanueva L."/>
            <person name="Von Meijenfeldt F.A.B."/>
            <person name="Westbye A.B."/>
            <person name="Yadav S."/>
            <person name="Hopmans E.C."/>
            <person name="Dutilh B.E."/>
            <person name="Sinninghe Damste J.S."/>
        </authorList>
    </citation>
    <scope>NUCLEOTIDE SEQUENCE [LARGE SCALE GENOMIC DNA]</scope>
    <source>
        <strain evidence="9">NIOZ-UU30</strain>
    </source>
</reference>
<dbReference type="Proteomes" id="UP000603434">
    <property type="component" value="Unassembled WGS sequence"/>
</dbReference>
<evidence type="ECO:0000256" key="4">
    <source>
        <dbReference type="ARBA" id="ARBA00022723"/>
    </source>
</evidence>
<sequence>MKLVLDTNVYSDYAEGLAATVDFMAVHGRQLYLPAVVVGELNFGFMKGRQQQLNESKLQQFISRLKVELIDVNADVARKYAIIYLSLKKKGTKIPINDVWIAASCMEVGGTLLTRDRHFKVVEQIETVVLS</sequence>
<protein>
    <submittedName>
        <fullName evidence="9">Type II toxin-antitoxin system VapC family toxin</fullName>
    </submittedName>
</protein>
<keyword evidence="3" id="KW-0540">Nuclease</keyword>
<evidence type="ECO:0000313" key="9">
    <source>
        <dbReference type="EMBL" id="MBC8360428.1"/>
    </source>
</evidence>
<dbReference type="SUPFAM" id="SSF88723">
    <property type="entry name" value="PIN domain-like"/>
    <property type="match status" value="1"/>
</dbReference>